<gene>
    <name evidence="2" type="ORF">SAMN05192554_1349</name>
</gene>
<feature type="region of interest" description="Disordered" evidence="1">
    <location>
        <begin position="1"/>
        <end position="37"/>
    </location>
</feature>
<evidence type="ECO:0000256" key="1">
    <source>
        <dbReference type="SAM" id="MobiDB-lite"/>
    </source>
</evidence>
<accession>A0A1H0B5Y2</accession>
<evidence type="ECO:0000313" key="3">
    <source>
        <dbReference type="Proteomes" id="UP000199370"/>
    </source>
</evidence>
<keyword evidence="3" id="KW-1185">Reference proteome</keyword>
<reference evidence="2 3" key="1">
    <citation type="submission" date="2016-10" db="EMBL/GenBank/DDBJ databases">
        <authorList>
            <person name="de Groot N.N."/>
        </authorList>
    </citation>
    <scope>NUCLEOTIDE SEQUENCE [LARGE SCALE GENOMIC DNA]</scope>
    <source>
        <strain evidence="3">EB21,IBRC-M 10013,KCTC 4048</strain>
    </source>
</reference>
<sequence>MQVVIPATGGRVEPHAEPAARTAHPHVHAEPDAGAGR</sequence>
<dbReference type="AlphaFoldDB" id="A0A1H0B5Y2"/>
<proteinExistence type="predicted"/>
<evidence type="ECO:0000313" key="2">
    <source>
        <dbReference type="EMBL" id="SDN41046.1"/>
    </source>
</evidence>
<organism evidence="2 3">
    <name type="scientific">Haloarchaeobius iranensis</name>
    <dbReference type="NCBI Taxonomy" id="996166"/>
    <lineage>
        <taxon>Archaea</taxon>
        <taxon>Methanobacteriati</taxon>
        <taxon>Methanobacteriota</taxon>
        <taxon>Stenosarchaea group</taxon>
        <taxon>Halobacteria</taxon>
        <taxon>Halobacteriales</taxon>
        <taxon>Halorubellaceae</taxon>
        <taxon>Haloarchaeobius</taxon>
    </lineage>
</organism>
<dbReference type="Proteomes" id="UP000199370">
    <property type="component" value="Unassembled WGS sequence"/>
</dbReference>
<dbReference type="STRING" id="996166.SAMN05192554_1349"/>
<name>A0A1H0B5Y2_9EURY</name>
<protein>
    <submittedName>
        <fullName evidence="2">Uncharacterized protein</fullName>
    </submittedName>
</protein>
<dbReference type="EMBL" id="FNIA01000034">
    <property type="protein sequence ID" value="SDN41046.1"/>
    <property type="molecule type" value="Genomic_DNA"/>
</dbReference>